<dbReference type="AlphaFoldDB" id="E3NHZ7"/>
<evidence type="ECO:0000259" key="1">
    <source>
        <dbReference type="Pfam" id="PF07735"/>
    </source>
</evidence>
<accession>E3NHZ7</accession>
<evidence type="ECO:0000313" key="2">
    <source>
        <dbReference type="EMBL" id="EFO98692.1"/>
    </source>
</evidence>
<protein>
    <recommendedName>
        <fullName evidence="1">Sdz-33 F-box domain-containing protein</fullName>
    </recommendedName>
</protein>
<organism evidence="3">
    <name type="scientific">Caenorhabditis remanei</name>
    <name type="common">Caenorhabditis vulgaris</name>
    <dbReference type="NCBI Taxonomy" id="31234"/>
    <lineage>
        <taxon>Eukaryota</taxon>
        <taxon>Metazoa</taxon>
        <taxon>Ecdysozoa</taxon>
        <taxon>Nematoda</taxon>
        <taxon>Chromadorea</taxon>
        <taxon>Rhabditida</taxon>
        <taxon>Rhabditina</taxon>
        <taxon>Rhabditomorpha</taxon>
        <taxon>Rhabditoidea</taxon>
        <taxon>Rhabditidae</taxon>
        <taxon>Peloderinae</taxon>
        <taxon>Caenorhabditis</taxon>
    </lineage>
</organism>
<name>E3NHZ7_CAERE</name>
<dbReference type="PANTHER" id="PTHR21503:SF8">
    <property type="entry name" value="F-BOX ASSOCIATED DOMAIN-CONTAINING PROTEIN-RELATED"/>
    <property type="match status" value="1"/>
</dbReference>
<sequence length="223" mass="26181">MEKVEYTCIGNIQEADNRRFINANGCIRRPKHSIINFFKATAKSVNNCFLYQLNEQNNVDENIAYLLNNITISNSLDTWLHIKKYYFDGKIPQNLKELYIQNSEWIGFKKLLEIDCKSVSLINDLISDEQWNLFFKKWIAMETNLNLECLQLSRKHLETFRALVLHDIPHKVVDGGVKRVLKTVLNRKAEINGGIDIQRIDGKTATFFVYRELWTDYFAMTIH</sequence>
<keyword evidence="3" id="KW-1185">Reference proteome</keyword>
<dbReference type="HOGENOM" id="CLU_028840_3_1_1"/>
<dbReference type="InParanoid" id="E3NHZ7"/>
<dbReference type="eggNOG" id="ENOG502TJZU">
    <property type="taxonomic scope" value="Eukaryota"/>
</dbReference>
<proteinExistence type="predicted"/>
<dbReference type="Proteomes" id="UP000008281">
    <property type="component" value="Unassembled WGS sequence"/>
</dbReference>
<dbReference type="EMBL" id="DS268690">
    <property type="protein sequence ID" value="EFO98692.1"/>
    <property type="molecule type" value="Genomic_DNA"/>
</dbReference>
<feature type="domain" description="Sdz-33 F-box" evidence="1">
    <location>
        <begin position="87"/>
        <end position="152"/>
    </location>
</feature>
<evidence type="ECO:0000313" key="3">
    <source>
        <dbReference type="Proteomes" id="UP000008281"/>
    </source>
</evidence>
<gene>
    <name evidence="2" type="ORF">CRE_19521</name>
</gene>
<dbReference type="InterPro" id="IPR012885">
    <property type="entry name" value="F-box_Sdz-33"/>
</dbReference>
<reference evidence="2" key="1">
    <citation type="submission" date="2007-07" db="EMBL/GenBank/DDBJ databases">
        <title>PCAP assembly of the Caenorhabditis remanei genome.</title>
        <authorList>
            <consortium name="The Caenorhabditis remanei Sequencing Consortium"/>
            <person name="Wilson R.K."/>
        </authorList>
    </citation>
    <scope>NUCLEOTIDE SEQUENCE [LARGE SCALE GENOMIC DNA]</scope>
    <source>
        <strain evidence="2">PB4641</strain>
    </source>
</reference>
<dbReference type="Pfam" id="PF07735">
    <property type="entry name" value="FBA_2"/>
    <property type="match status" value="1"/>
</dbReference>
<dbReference type="PANTHER" id="PTHR21503">
    <property type="entry name" value="F-BOX-CONTAINING HYPOTHETICAL PROTEIN C.ELEGANS"/>
    <property type="match status" value="1"/>
</dbReference>